<dbReference type="Proteomes" id="UP001182556">
    <property type="component" value="Unassembled WGS sequence"/>
</dbReference>
<feature type="region of interest" description="Disordered" evidence="1">
    <location>
        <begin position="248"/>
        <end position="300"/>
    </location>
</feature>
<reference evidence="2" key="1">
    <citation type="submission" date="2023-02" db="EMBL/GenBank/DDBJ databases">
        <title>Identification and recombinant expression of a fungal hydrolase from Papiliotrema laurentii that hydrolyzes apple cutin and clears colloidal polyester polyurethane.</title>
        <authorList>
            <consortium name="DOE Joint Genome Institute"/>
            <person name="Roman V.A."/>
            <person name="Bojanowski C."/>
            <person name="Crable B.R."/>
            <person name="Wagner D.N."/>
            <person name="Hung C.S."/>
            <person name="Nadeau L.J."/>
            <person name="Schratz L."/>
            <person name="Haridas S."/>
            <person name="Pangilinan J."/>
            <person name="Lipzen A."/>
            <person name="Na H."/>
            <person name="Yan M."/>
            <person name="Ng V."/>
            <person name="Grigoriev I.V."/>
            <person name="Spatafora J.W."/>
            <person name="Barlow D."/>
            <person name="Biffinger J."/>
            <person name="Kelley-Loughnane N."/>
            <person name="Varaljay V.A."/>
            <person name="Crookes-Goodson W.J."/>
        </authorList>
    </citation>
    <scope>NUCLEOTIDE SEQUENCE</scope>
    <source>
        <strain evidence="2">5307AH</strain>
    </source>
</reference>
<evidence type="ECO:0000313" key="2">
    <source>
        <dbReference type="EMBL" id="KAK1926247.1"/>
    </source>
</evidence>
<evidence type="ECO:0000313" key="3">
    <source>
        <dbReference type="Proteomes" id="UP001182556"/>
    </source>
</evidence>
<dbReference type="AlphaFoldDB" id="A0AAD9FUF8"/>
<feature type="compositionally biased region" description="Polar residues" evidence="1">
    <location>
        <begin position="49"/>
        <end position="63"/>
    </location>
</feature>
<feature type="compositionally biased region" description="Basic residues" evidence="1">
    <location>
        <begin position="1"/>
        <end position="10"/>
    </location>
</feature>
<proteinExistence type="predicted"/>
<accession>A0AAD9FUF8</accession>
<feature type="compositionally biased region" description="Acidic residues" evidence="1">
    <location>
        <begin position="144"/>
        <end position="154"/>
    </location>
</feature>
<feature type="compositionally biased region" description="Basic and acidic residues" evidence="1">
    <location>
        <begin position="278"/>
        <end position="298"/>
    </location>
</feature>
<feature type="compositionally biased region" description="Polar residues" evidence="1">
    <location>
        <begin position="77"/>
        <end position="87"/>
    </location>
</feature>
<feature type="region of interest" description="Disordered" evidence="1">
    <location>
        <begin position="1"/>
        <end position="155"/>
    </location>
</feature>
<feature type="compositionally biased region" description="Basic and acidic residues" evidence="1">
    <location>
        <begin position="66"/>
        <end position="76"/>
    </location>
</feature>
<sequence length="325" mass="36499">MLAPPRKRPRSPSPPSEELTSPLDILLKRRRQHGAFLTDDNDDYPSYFPPQQANEAEGSSTPWNRLVEKRRTKQWDRLNNPSRSASQPNPPALDDYSSPIRPKMYSQPELVRPPMSSSPVRHVPPSSSPFRPGSNANDLQTGQAEDDDDEMDEDELRREWGEEYYNQNSVLRNLHMTRASSYGLTDALSPDSAFHRTPSAGPATSPFPFRTPAAETPYRHPALPPSSPYPGHAQYHGNHLATLTPRHVDEIPSSSPLPELSQTQYSHDSQYTPGGAHHGHDDTMMEGWGDHGQRRTSTDEVGSQYEAANRLLADLAVDRQRRWGV</sequence>
<feature type="compositionally biased region" description="Polar residues" evidence="1">
    <location>
        <begin position="262"/>
        <end position="272"/>
    </location>
</feature>
<evidence type="ECO:0000256" key="1">
    <source>
        <dbReference type="SAM" id="MobiDB-lite"/>
    </source>
</evidence>
<comment type="caution">
    <text evidence="2">The sequence shown here is derived from an EMBL/GenBank/DDBJ whole genome shotgun (WGS) entry which is preliminary data.</text>
</comment>
<feature type="compositionally biased region" description="Polar residues" evidence="1">
    <location>
        <begin position="134"/>
        <end position="143"/>
    </location>
</feature>
<dbReference type="EMBL" id="JAODAN010000002">
    <property type="protein sequence ID" value="KAK1926247.1"/>
    <property type="molecule type" value="Genomic_DNA"/>
</dbReference>
<organism evidence="2 3">
    <name type="scientific">Papiliotrema laurentii</name>
    <name type="common">Cryptococcus laurentii</name>
    <dbReference type="NCBI Taxonomy" id="5418"/>
    <lineage>
        <taxon>Eukaryota</taxon>
        <taxon>Fungi</taxon>
        <taxon>Dikarya</taxon>
        <taxon>Basidiomycota</taxon>
        <taxon>Agaricomycotina</taxon>
        <taxon>Tremellomycetes</taxon>
        <taxon>Tremellales</taxon>
        <taxon>Rhynchogastremaceae</taxon>
        <taxon>Papiliotrema</taxon>
    </lineage>
</organism>
<feature type="compositionally biased region" description="Low complexity" evidence="1">
    <location>
        <begin position="112"/>
        <end position="132"/>
    </location>
</feature>
<feature type="compositionally biased region" description="Low complexity" evidence="1">
    <location>
        <begin position="252"/>
        <end position="261"/>
    </location>
</feature>
<feature type="region of interest" description="Disordered" evidence="1">
    <location>
        <begin position="196"/>
        <end position="226"/>
    </location>
</feature>
<name>A0AAD9FUF8_PAPLA</name>
<keyword evidence="3" id="KW-1185">Reference proteome</keyword>
<protein>
    <submittedName>
        <fullName evidence="2">Uncharacterized protein</fullName>
    </submittedName>
</protein>
<gene>
    <name evidence="2" type="ORF">DB88DRAFT_156383</name>
</gene>